<evidence type="ECO:0000313" key="1">
    <source>
        <dbReference type="EMBL" id="CAG8835267.1"/>
    </source>
</evidence>
<feature type="non-terminal residue" evidence="1">
    <location>
        <position position="98"/>
    </location>
</feature>
<gene>
    <name evidence="1" type="ORF">RPERSI_LOCUS29485</name>
</gene>
<name>A0ACA9SDL4_9GLOM</name>
<dbReference type="Proteomes" id="UP000789920">
    <property type="component" value="Unassembled WGS sequence"/>
</dbReference>
<organism evidence="1 2">
    <name type="scientific">Racocetra persica</name>
    <dbReference type="NCBI Taxonomy" id="160502"/>
    <lineage>
        <taxon>Eukaryota</taxon>
        <taxon>Fungi</taxon>
        <taxon>Fungi incertae sedis</taxon>
        <taxon>Mucoromycota</taxon>
        <taxon>Glomeromycotina</taxon>
        <taxon>Glomeromycetes</taxon>
        <taxon>Diversisporales</taxon>
        <taxon>Gigasporaceae</taxon>
        <taxon>Racocetra</taxon>
    </lineage>
</organism>
<keyword evidence="2" id="KW-1185">Reference proteome</keyword>
<protein>
    <submittedName>
        <fullName evidence="1">24522_t:CDS:1</fullName>
    </submittedName>
</protein>
<accession>A0ACA9SDL4</accession>
<dbReference type="EMBL" id="CAJVQC010111460">
    <property type="protein sequence ID" value="CAG8835267.1"/>
    <property type="molecule type" value="Genomic_DNA"/>
</dbReference>
<proteinExistence type="predicted"/>
<comment type="caution">
    <text evidence="1">The sequence shown here is derived from an EMBL/GenBank/DDBJ whole genome shotgun (WGS) entry which is preliminary data.</text>
</comment>
<evidence type="ECO:0000313" key="2">
    <source>
        <dbReference type="Proteomes" id="UP000789920"/>
    </source>
</evidence>
<reference evidence="1" key="1">
    <citation type="submission" date="2021-06" db="EMBL/GenBank/DDBJ databases">
        <authorList>
            <person name="Kallberg Y."/>
            <person name="Tangrot J."/>
            <person name="Rosling A."/>
        </authorList>
    </citation>
    <scope>NUCLEOTIDE SEQUENCE</scope>
    <source>
        <strain evidence="1">MA461A</strain>
    </source>
</reference>
<sequence>MSTETNPFLPKDEKDDNKQDSSSVKDHSVSLGSAGDINPGIETSDPEKLKIKHKEKKRPPSGKRCCLRFLTLLASLGAEFFNISAPIISKQSPPEGSN</sequence>